<accession>A0A5M3N6Q6</accession>
<feature type="compositionally biased region" description="Gly residues" evidence="2">
    <location>
        <begin position="48"/>
        <end position="58"/>
    </location>
</feature>
<dbReference type="GO" id="GO:0072383">
    <property type="term" value="P:plus-end-directed vesicle transport along microtubule"/>
    <property type="evidence" value="ECO:0007669"/>
    <property type="project" value="TreeGrafter"/>
</dbReference>
<feature type="compositionally biased region" description="Polar residues" evidence="2">
    <location>
        <begin position="779"/>
        <end position="791"/>
    </location>
</feature>
<feature type="compositionally biased region" description="Low complexity" evidence="2">
    <location>
        <begin position="93"/>
        <end position="107"/>
    </location>
</feature>
<dbReference type="Proteomes" id="UP000053558">
    <property type="component" value="Unassembled WGS sequence"/>
</dbReference>
<dbReference type="GeneID" id="19206956"/>
<dbReference type="OMA" id="FWCHSCR"/>
<evidence type="ECO:0000256" key="1">
    <source>
        <dbReference type="SAM" id="Coils"/>
    </source>
</evidence>
<dbReference type="RefSeq" id="XP_007762405.1">
    <property type="nucleotide sequence ID" value="XM_007764215.1"/>
</dbReference>
<organism evidence="3 4">
    <name type="scientific">Coniophora puteana (strain RWD-64-598)</name>
    <name type="common">Brown rot fungus</name>
    <dbReference type="NCBI Taxonomy" id="741705"/>
    <lineage>
        <taxon>Eukaryota</taxon>
        <taxon>Fungi</taxon>
        <taxon>Dikarya</taxon>
        <taxon>Basidiomycota</taxon>
        <taxon>Agaricomycotina</taxon>
        <taxon>Agaricomycetes</taxon>
        <taxon>Agaricomycetidae</taxon>
        <taxon>Boletales</taxon>
        <taxon>Coniophorineae</taxon>
        <taxon>Coniophoraceae</taxon>
        <taxon>Coniophora</taxon>
    </lineage>
</organism>
<sequence length="877" mass="97299">MSEDDRAAKAARAKAMLKKRQKKAVGGKESGQLASPPPSRSLTPALPGVGGVPSGAGGAADEEKTDFGDVFTPSDGDANWISSLPRAEVPSRTASPAVPPAIVSPTPVKSPLSSQPLNGVHGEEKQESPSERADDGALQNALAQLKSTQATIDSERSRTQELQGRVEELTQESEQVRQRWEEQEREATSHWEKQSQDLQNAINLLVSEKATLTASLEHMEELESDQREKESLLQEEREKSQSLEKRLQALETNSLQLSEDLKQSSAREQELSDKYRELEREHQLLSANLDETQTSSERYQRRVKELEEQIESDDRAEKLEISLKNTQNRADELEFQFSKLKQTHSSVKNEKEALEKQIREHTGNADSWKSKHSELEKTYSSVSEELKSIKREREELLEEKSSLQSQVDFNRNVVKQLQQKISDVSSELAASDRTLQSTQTELRISTRRAEDAERVQKDLQSEGSGLMRSLEEMRTKTVDLTSEKLQLTDRLLALEKGQRERDDIIAQLEESLSEESRTGSEVARLLEETRSRGEKEKMSSAASLNDLQRAYGEIQDELEAARDAARAFETERQSLRQVEARSTQAIERLKADLSQAQADFMDASREVEKYRRVHDDQREFIERIQVEMESLKADLAAKDEELSHAASSFADEVDDPNSGPGSGSGGAHGKEHGRSNSLDKELLGSLRQQHALDMSNAHSTIRALETAVFDAQAKAHNLQKTVTSLEDQLTQLRTAAATASSSSRTPRPFSPGGTSSGSAPSRPSSRAIEAGRRPGAHRSSASSFGVSTSPRTVFDVGLSPETRHKRQVSLSMLKARIESEAAARPPLSASSSLASIPEPATEKGEHQHAHQHARRAQFMDESHVFWCNSCSGDLVIL</sequence>
<feature type="region of interest" description="Disordered" evidence="2">
    <location>
        <begin position="642"/>
        <end position="676"/>
    </location>
</feature>
<keyword evidence="4" id="KW-1185">Reference proteome</keyword>
<feature type="region of interest" description="Disordered" evidence="2">
    <location>
        <begin position="821"/>
        <end position="853"/>
    </location>
</feature>
<dbReference type="GO" id="GO:1901098">
    <property type="term" value="P:positive regulation of autophagosome maturation"/>
    <property type="evidence" value="ECO:0007669"/>
    <property type="project" value="TreeGrafter"/>
</dbReference>
<feature type="compositionally biased region" description="Basic and acidic residues" evidence="2">
    <location>
        <begin position="259"/>
        <end position="274"/>
    </location>
</feature>
<feature type="region of interest" description="Disordered" evidence="2">
    <location>
        <begin position="219"/>
        <end position="274"/>
    </location>
</feature>
<dbReference type="EMBL" id="JH711573">
    <property type="protein sequence ID" value="EIW87103.1"/>
    <property type="molecule type" value="Genomic_DNA"/>
</dbReference>
<dbReference type="AlphaFoldDB" id="A0A5M3N6Q6"/>
<dbReference type="PANTHER" id="PTHR46753">
    <property type="entry name" value="FYVE AND COILED-COIL DOMAIN-CONTAINING PROTEIN 1"/>
    <property type="match status" value="1"/>
</dbReference>
<feature type="compositionally biased region" description="Basic and acidic residues" evidence="2">
    <location>
        <begin position="153"/>
        <end position="194"/>
    </location>
</feature>
<reference evidence="4" key="1">
    <citation type="journal article" date="2012" name="Science">
        <title>The Paleozoic origin of enzymatic lignin decomposition reconstructed from 31 fungal genomes.</title>
        <authorList>
            <person name="Floudas D."/>
            <person name="Binder M."/>
            <person name="Riley R."/>
            <person name="Barry K."/>
            <person name="Blanchette R.A."/>
            <person name="Henrissat B."/>
            <person name="Martinez A.T."/>
            <person name="Otillar R."/>
            <person name="Spatafora J.W."/>
            <person name="Yadav J.S."/>
            <person name="Aerts A."/>
            <person name="Benoit I."/>
            <person name="Boyd A."/>
            <person name="Carlson A."/>
            <person name="Copeland A."/>
            <person name="Coutinho P.M."/>
            <person name="de Vries R.P."/>
            <person name="Ferreira P."/>
            <person name="Findley K."/>
            <person name="Foster B."/>
            <person name="Gaskell J."/>
            <person name="Glotzer D."/>
            <person name="Gorecki P."/>
            <person name="Heitman J."/>
            <person name="Hesse C."/>
            <person name="Hori C."/>
            <person name="Igarashi K."/>
            <person name="Jurgens J.A."/>
            <person name="Kallen N."/>
            <person name="Kersten P."/>
            <person name="Kohler A."/>
            <person name="Kuees U."/>
            <person name="Kumar T.K.A."/>
            <person name="Kuo A."/>
            <person name="LaButti K."/>
            <person name="Larrondo L.F."/>
            <person name="Lindquist E."/>
            <person name="Ling A."/>
            <person name="Lombard V."/>
            <person name="Lucas S."/>
            <person name="Lundell T."/>
            <person name="Martin R."/>
            <person name="McLaughlin D.J."/>
            <person name="Morgenstern I."/>
            <person name="Morin E."/>
            <person name="Murat C."/>
            <person name="Nagy L.G."/>
            <person name="Nolan M."/>
            <person name="Ohm R.A."/>
            <person name="Patyshakuliyeva A."/>
            <person name="Rokas A."/>
            <person name="Ruiz-Duenas F.J."/>
            <person name="Sabat G."/>
            <person name="Salamov A."/>
            <person name="Samejima M."/>
            <person name="Schmutz J."/>
            <person name="Slot J.C."/>
            <person name="St John F."/>
            <person name="Stenlid J."/>
            <person name="Sun H."/>
            <person name="Sun S."/>
            <person name="Syed K."/>
            <person name="Tsang A."/>
            <person name="Wiebenga A."/>
            <person name="Young D."/>
            <person name="Pisabarro A."/>
            <person name="Eastwood D.C."/>
            <person name="Martin F."/>
            <person name="Cullen D."/>
            <person name="Grigoriev I.V."/>
            <person name="Hibbett D.S."/>
        </authorList>
    </citation>
    <scope>NUCLEOTIDE SEQUENCE [LARGE SCALE GENOMIC DNA]</scope>
    <source>
        <strain evidence="4">RWD-64-598 SS2</strain>
    </source>
</reference>
<feature type="compositionally biased region" description="Low complexity" evidence="2">
    <location>
        <begin position="733"/>
        <end position="767"/>
    </location>
</feature>
<feature type="compositionally biased region" description="Low complexity" evidence="2">
    <location>
        <begin position="822"/>
        <end position="839"/>
    </location>
</feature>
<keyword evidence="1" id="KW-0175">Coiled coil</keyword>
<feature type="compositionally biased region" description="Basic and acidic residues" evidence="2">
    <location>
        <begin position="347"/>
        <end position="377"/>
    </location>
</feature>
<dbReference type="SUPFAM" id="SSF57997">
    <property type="entry name" value="Tropomyosin"/>
    <property type="match status" value="1"/>
</dbReference>
<name>A0A5M3N6Q6_CONPW</name>
<dbReference type="KEGG" id="cput:CONPUDRAFT_43820"/>
<evidence type="ECO:0000313" key="3">
    <source>
        <dbReference type="EMBL" id="EIW87103.1"/>
    </source>
</evidence>
<dbReference type="PANTHER" id="PTHR46753:SF2">
    <property type="entry name" value="FYVE AND COILED-COIL DOMAIN-CONTAINING PROTEIN 1"/>
    <property type="match status" value="1"/>
</dbReference>
<feature type="region of interest" description="Disordered" evidence="2">
    <location>
        <begin position="344"/>
        <end position="385"/>
    </location>
</feature>
<feature type="compositionally biased region" description="Basic residues" evidence="2">
    <location>
        <begin position="9"/>
        <end position="25"/>
    </location>
</feature>
<feature type="compositionally biased region" description="Basic and acidic residues" evidence="2">
    <location>
        <begin position="121"/>
        <end position="135"/>
    </location>
</feature>
<feature type="compositionally biased region" description="Polar residues" evidence="2">
    <location>
        <begin position="141"/>
        <end position="152"/>
    </location>
</feature>
<dbReference type="GO" id="GO:0005770">
    <property type="term" value="C:late endosome"/>
    <property type="evidence" value="ECO:0007669"/>
    <property type="project" value="TreeGrafter"/>
</dbReference>
<dbReference type="OrthoDB" id="10255630at2759"/>
<feature type="compositionally biased region" description="Basic and acidic residues" evidence="2">
    <location>
        <begin position="219"/>
        <end position="248"/>
    </location>
</feature>
<comment type="caution">
    <text evidence="3">The sequence shown here is derived from an EMBL/GenBank/DDBJ whole genome shotgun (WGS) entry which is preliminary data.</text>
</comment>
<protein>
    <submittedName>
        <fullName evidence="3">Uncharacterized protein</fullName>
    </submittedName>
</protein>
<feature type="region of interest" description="Disordered" evidence="2">
    <location>
        <begin position="1"/>
        <end position="194"/>
    </location>
</feature>
<evidence type="ECO:0000256" key="2">
    <source>
        <dbReference type="SAM" id="MobiDB-lite"/>
    </source>
</evidence>
<dbReference type="GO" id="GO:0005776">
    <property type="term" value="C:autophagosome"/>
    <property type="evidence" value="ECO:0007669"/>
    <property type="project" value="TreeGrafter"/>
</dbReference>
<dbReference type="Gene3D" id="1.10.287.1490">
    <property type="match status" value="1"/>
</dbReference>
<feature type="coiled-coil region" evidence="1">
    <location>
        <begin position="544"/>
        <end position="641"/>
    </location>
</feature>
<proteinExistence type="predicted"/>
<gene>
    <name evidence="3" type="ORF">CONPUDRAFT_43820</name>
</gene>
<feature type="region of interest" description="Disordered" evidence="2">
    <location>
        <begin position="733"/>
        <end position="792"/>
    </location>
</feature>
<evidence type="ECO:0000313" key="4">
    <source>
        <dbReference type="Proteomes" id="UP000053558"/>
    </source>
</evidence>